<dbReference type="EMBL" id="CACVKT020000574">
    <property type="protein sequence ID" value="CAC5360972.1"/>
    <property type="molecule type" value="Genomic_DNA"/>
</dbReference>
<dbReference type="AlphaFoldDB" id="A0A6J8A3V5"/>
<sequence>MNVINGLNLSSANCHKSVELLINRFGKTHTIVNAYMQALLDSPAPSYTLDSLRNFSDWIGIFRTVPRYLWFPITVKSNITIENGNDDWTLGNLRKAIQREISIQEDSTNRGELYVIPTSSKSFDPLDILSPVTVKANILMQSLWKRNFRWDKCLPEDVTTQWTTLSTDLKDTKSIEMSRLLNTDGLSP</sequence>
<dbReference type="InterPro" id="IPR008042">
    <property type="entry name" value="Retrotrans_Pao"/>
</dbReference>
<dbReference type="OrthoDB" id="6147003at2759"/>
<dbReference type="PANTHER" id="PTHR47331:SF5">
    <property type="entry name" value="RIBONUCLEASE H"/>
    <property type="match status" value="1"/>
</dbReference>
<evidence type="ECO:0000313" key="1">
    <source>
        <dbReference type="EMBL" id="CAC5360972.1"/>
    </source>
</evidence>
<name>A0A6J8A3V5_MYTCO</name>
<proteinExistence type="predicted"/>
<protein>
    <submittedName>
        <fullName evidence="1">Uncharacterized protein</fullName>
    </submittedName>
</protein>
<evidence type="ECO:0000313" key="2">
    <source>
        <dbReference type="Proteomes" id="UP000507470"/>
    </source>
</evidence>
<organism evidence="1 2">
    <name type="scientific">Mytilus coruscus</name>
    <name type="common">Sea mussel</name>
    <dbReference type="NCBI Taxonomy" id="42192"/>
    <lineage>
        <taxon>Eukaryota</taxon>
        <taxon>Metazoa</taxon>
        <taxon>Spiralia</taxon>
        <taxon>Lophotrochozoa</taxon>
        <taxon>Mollusca</taxon>
        <taxon>Bivalvia</taxon>
        <taxon>Autobranchia</taxon>
        <taxon>Pteriomorphia</taxon>
        <taxon>Mytilida</taxon>
        <taxon>Mytiloidea</taxon>
        <taxon>Mytilidae</taxon>
        <taxon>Mytilinae</taxon>
        <taxon>Mytilus</taxon>
    </lineage>
</organism>
<reference evidence="1 2" key="1">
    <citation type="submission" date="2020-06" db="EMBL/GenBank/DDBJ databases">
        <authorList>
            <person name="Li R."/>
            <person name="Bekaert M."/>
        </authorList>
    </citation>
    <scope>NUCLEOTIDE SEQUENCE [LARGE SCALE GENOMIC DNA]</scope>
    <source>
        <strain evidence="2">wild</strain>
    </source>
</reference>
<dbReference type="PANTHER" id="PTHR47331">
    <property type="entry name" value="PHD-TYPE DOMAIN-CONTAINING PROTEIN"/>
    <property type="match status" value="1"/>
</dbReference>
<dbReference type="Pfam" id="PF05380">
    <property type="entry name" value="Peptidase_A17"/>
    <property type="match status" value="1"/>
</dbReference>
<accession>A0A6J8A3V5</accession>
<dbReference type="Proteomes" id="UP000507470">
    <property type="component" value="Unassembled WGS sequence"/>
</dbReference>
<keyword evidence="2" id="KW-1185">Reference proteome</keyword>
<gene>
    <name evidence="1" type="ORF">MCOR_3266</name>
</gene>